<dbReference type="GO" id="GO:0015628">
    <property type="term" value="P:protein secretion by the type II secretion system"/>
    <property type="evidence" value="ECO:0007669"/>
    <property type="project" value="TreeGrafter"/>
</dbReference>
<organism evidence="3 4">
    <name type="scientific">Lactobacillus kullabergensis</name>
    <dbReference type="NCBI Taxonomy" id="1218493"/>
    <lineage>
        <taxon>Bacteria</taxon>
        <taxon>Bacillati</taxon>
        <taxon>Bacillota</taxon>
        <taxon>Bacilli</taxon>
        <taxon>Lactobacillales</taxon>
        <taxon>Lactobacillaceae</taxon>
        <taxon>Lactobacillus</taxon>
    </lineage>
</organism>
<dbReference type="HOGENOM" id="CLU_052011_1_2_9"/>
<gene>
    <name evidence="3" type="ORF">JF76_09080</name>
</gene>
<dbReference type="InterPro" id="IPR010994">
    <property type="entry name" value="RuvA_2-like"/>
</dbReference>
<dbReference type="SMART" id="SM00278">
    <property type="entry name" value="HhH1"/>
    <property type="match status" value="2"/>
</dbReference>
<dbReference type="InterPro" id="IPR019554">
    <property type="entry name" value="Soluble_ligand-bd"/>
</dbReference>
<feature type="domain" description="Helix-hairpin-helix DNA-binding motif class 1" evidence="2">
    <location>
        <begin position="189"/>
        <end position="208"/>
    </location>
</feature>
<dbReference type="Gene3D" id="3.10.560.10">
    <property type="entry name" value="Outer membrane lipoprotein wza domain like"/>
    <property type="match status" value="1"/>
</dbReference>
<feature type="compositionally biased region" description="Low complexity" evidence="1">
    <location>
        <begin position="154"/>
        <end position="165"/>
    </location>
</feature>
<dbReference type="InterPro" id="IPR051675">
    <property type="entry name" value="Endo/Exo/Phosphatase_dom_1"/>
</dbReference>
<dbReference type="OrthoDB" id="9790239at2"/>
<dbReference type="RefSeq" id="WP_045928026.1">
    <property type="nucleotide sequence ID" value="NZ_JBHSZS010000009.1"/>
</dbReference>
<feature type="region of interest" description="Disordered" evidence="1">
    <location>
        <begin position="154"/>
        <end position="177"/>
    </location>
</feature>
<dbReference type="Gene3D" id="1.10.150.280">
    <property type="entry name" value="AF1531-like domain"/>
    <property type="match status" value="1"/>
</dbReference>
<evidence type="ECO:0000313" key="3">
    <source>
        <dbReference type="EMBL" id="KJY55962.1"/>
    </source>
</evidence>
<dbReference type="PANTHER" id="PTHR21180">
    <property type="entry name" value="ENDONUCLEASE/EXONUCLEASE/PHOSPHATASE FAMILY DOMAIN-CONTAINING PROTEIN 1"/>
    <property type="match status" value="1"/>
</dbReference>
<accession>A0A0F4LAW2</accession>
<dbReference type="SUPFAM" id="SSF47781">
    <property type="entry name" value="RuvA domain 2-like"/>
    <property type="match status" value="1"/>
</dbReference>
<dbReference type="EMBL" id="JXBY01000018">
    <property type="protein sequence ID" value="KJY55962.1"/>
    <property type="molecule type" value="Genomic_DNA"/>
</dbReference>
<dbReference type="Pfam" id="PF10531">
    <property type="entry name" value="SLBB"/>
    <property type="match status" value="1"/>
</dbReference>
<sequence>MDWEKIKTFIDKHKKYFFIGLACLMAVFLIEIKKSGSNENLSDFDDENTEFLQSKKDNTDNLTGKTNSKEIKTEETVKDKPKNITCDISGAVKHQGVYTLKNGARLNELIAAAGGIKSNAQLKRVNRALILKDQDKIHIPYIGEKIKTEQVVESVSSNSSDPVSSEFNDKNSGQTTAGNKVNINTANAQQLQQLNGIGEKKAQQIIAYRQKSGQFKSIEELKQVSGIGEKTFVALKDQLEV</sequence>
<dbReference type="Pfam" id="PF12836">
    <property type="entry name" value="HHH_3"/>
    <property type="match status" value="1"/>
</dbReference>
<dbReference type="PANTHER" id="PTHR21180:SF32">
    <property type="entry name" value="ENDONUCLEASE_EXONUCLEASE_PHOSPHATASE FAMILY DOMAIN-CONTAINING PROTEIN 1"/>
    <property type="match status" value="1"/>
</dbReference>
<feature type="domain" description="Helix-hairpin-helix DNA-binding motif class 1" evidence="2">
    <location>
        <begin position="219"/>
        <end position="238"/>
    </location>
</feature>
<protein>
    <submittedName>
        <fullName evidence="3">Competence protein</fullName>
    </submittedName>
</protein>
<proteinExistence type="predicted"/>
<dbReference type="STRING" id="1218493.JF76_09080"/>
<evidence type="ECO:0000256" key="1">
    <source>
        <dbReference type="SAM" id="MobiDB-lite"/>
    </source>
</evidence>
<dbReference type="NCBIfam" id="TIGR00426">
    <property type="entry name" value="competence protein ComEA helix-hairpin-helix repeat region"/>
    <property type="match status" value="1"/>
</dbReference>
<comment type="caution">
    <text evidence="3">The sequence shown here is derived from an EMBL/GenBank/DDBJ whole genome shotgun (WGS) entry which is preliminary data.</text>
</comment>
<reference evidence="3 4" key="1">
    <citation type="submission" date="2014-12" db="EMBL/GenBank/DDBJ databases">
        <title>Comparative genomics of the lactic acid bacteria isolated from the honey bee gut.</title>
        <authorList>
            <person name="Ellegaard K.M."/>
            <person name="Tamarit D."/>
            <person name="Javelind E."/>
            <person name="Olofsson T."/>
            <person name="Andersson S.G."/>
            <person name="Vasquez A."/>
        </authorList>
    </citation>
    <scope>NUCLEOTIDE SEQUENCE [LARGE SCALE GENOMIC DNA]</scope>
    <source>
        <strain evidence="3 4">Biut2</strain>
    </source>
</reference>
<dbReference type="AlphaFoldDB" id="A0A0F4LAW2"/>
<dbReference type="GO" id="GO:0006281">
    <property type="term" value="P:DNA repair"/>
    <property type="evidence" value="ECO:0007669"/>
    <property type="project" value="InterPro"/>
</dbReference>
<dbReference type="GO" id="GO:0003677">
    <property type="term" value="F:DNA binding"/>
    <property type="evidence" value="ECO:0007669"/>
    <property type="project" value="InterPro"/>
</dbReference>
<name>A0A0F4LAW2_9LACO</name>
<dbReference type="InterPro" id="IPR003583">
    <property type="entry name" value="Hlx-hairpin-Hlx_DNA-bd_motif"/>
</dbReference>
<dbReference type="Proteomes" id="UP000033533">
    <property type="component" value="Unassembled WGS sequence"/>
</dbReference>
<dbReference type="GO" id="GO:0015627">
    <property type="term" value="C:type II protein secretion system complex"/>
    <property type="evidence" value="ECO:0007669"/>
    <property type="project" value="TreeGrafter"/>
</dbReference>
<dbReference type="InterPro" id="IPR004509">
    <property type="entry name" value="Competence_ComEA_HhH"/>
</dbReference>
<evidence type="ECO:0000313" key="4">
    <source>
        <dbReference type="Proteomes" id="UP000033533"/>
    </source>
</evidence>
<evidence type="ECO:0000259" key="2">
    <source>
        <dbReference type="SMART" id="SM00278"/>
    </source>
</evidence>
<dbReference type="PATRIC" id="fig|1218493.3.peg.961"/>